<gene>
    <name evidence="2" type="ORF">GCM10011378_36920</name>
</gene>
<dbReference type="EMBL" id="BMGS01000011">
    <property type="protein sequence ID" value="GGG57459.1"/>
    <property type="molecule type" value="Genomic_DNA"/>
</dbReference>
<evidence type="ECO:0000259" key="1">
    <source>
        <dbReference type="Pfam" id="PF09347"/>
    </source>
</evidence>
<dbReference type="PANTHER" id="PTHR31527:SF0">
    <property type="entry name" value="RE64534P"/>
    <property type="match status" value="1"/>
</dbReference>
<dbReference type="InterPro" id="IPR018959">
    <property type="entry name" value="DUF1989"/>
</dbReference>
<dbReference type="PANTHER" id="PTHR31527">
    <property type="entry name" value="RE64534P"/>
    <property type="match status" value="1"/>
</dbReference>
<reference evidence="3" key="1">
    <citation type="journal article" date="2019" name="Int. J. Syst. Evol. Microbiol.">
        <title>The Global Catalogue of Microorganisms (GCM) 10K type strain sequencing project: providing services to taxonomists for standard genome sequencing and annotation.</title>
        <authorList>
            <consortium name="The Broad Institute Genomics Platform"/>
            <consortium name="The Broad Institute Genome Sequencing Center for Infectious Disease"/>
            <person name="Wu L."/>
            <person name="Ma J."/>
        </authorList>
    </citation>
    <scope>NUCLEOTIDE SEQUENCE [LARGE SCALE GENOMIC DNA]</scope>
    <source>
        <strain evidence="3">CGMCC 1.12990</strain>
    </source>
</reference>
<organism evidence="2 3">
    <name type="scientific">Hymenobacter glacieicola</name>
    <dbReference type="NCBI Taxonomy" id="1562124"/>
    <lineage>
        <taxon>Bacteria</taxon>
        <taxon>Pseudomonadati</taxon>
        <taxon>Bacteroidota</taxon>
        <taxon>Cytophagia</taxon>
        <taxon>Cytophagales</taxon>
        <taxon>Hymenobacteraceae</taxon>
        <taxon>Hymenobacter</taxon>
    </lineage>
</organism>
<name>A0ABQ1X312_9BACT</name>
<protein>
    <recommendedName>
        <fullName evidence="1">DUF1989 domain-containing protein</fullName>
    </recommendedName>
</protein>
<accession>A0ABQ1X312</accession>
<feature type="domain" description="DUF1989" evidence="1">
    <location>
        <begin position="6"/>
        <end position="171"/>
    </location>
</feature>
<dbReference type="RefSeq" id="WP_188559349.1">
    <property type="nucleotide sequence ID" value="NZ_BMGS01000011.1"/>
</dbReference>
<keyword evidence="3" id="KW-1185">Reference proteome</keyword>
<comment type="caution">
    <text evidence="2">The sequence shown here is derived from an EMBL/GenBank/DDBJ whole genome shotgun (WGS) entry which is preliminary data.</text>
</comment>
<dbReference type="Proteomes" id="UP000601361">
    <property type="component" value="Unassembled WGS sequence"/>
</dbReference>
<evidence type="ECO:0000313" key="2">
    <source>
        <dbReference type="EMBL" id="GGG57459.1"/>
    </source>
</evidence>
<evidence type="ECO:0000313" key="3">
    <source>
        <dbReference type="Proteomes" id="UP000601361"/>
    </source>
</evidence>
<proteinExistence type="predicted"/>
<sequence>MTQLNIIPPRSGTAFILRKGQQLKVVDIEGEQVSDFICYNLNDRAEYLSSGRTIDYAETIFLTKGHPFYSNRSNVMFELVEDTVGRHDFLLTPCSADTFRIIYGHQHPHRGCFGNLCEALQEYGISPDAIPICFNIFMHVTVDGTTGKVDVLPPKSKAGDYVILEAKTDLLIGMTACSAEMSNNYAFKPIGYQILDPAAQSAVASATTGSATS</sequence>
<dbReference type="Pfam" id="PF09347">
    <property type="entry name" value="DUF1989"/>
    <property type="match status" value="1"/>
</dbReference>